<dbReference type="InterPro" id="IPR036631">
    <property type="entry name" value="MGMT_N_sf"/>
</dbReference>
<keyword evidence="4" id="KW-0489">Methyltransferase</keyword>
<comment type="similarity">
    <text evidence="2">Belongs to the MGMT family.</text>
</comment>
<dbReference type="GO" id="GO:0032259">
    <property type="term" value="P:methylation"/>
    <property type="evidence" value="ECO:0007669"/>
    <property type="project" value="UniProtKB-KW"/>
</dbReference>
<feature type="domain" description="Methylated-DNA-[protein]-cysteine S-methyltransferase DNA binding" evidence="9">
    <location>
        <begin position="100"/>
        <end position="178"/>
    </location>
</feature>
<dbReference type="InterPro" id="IPR036217">
    <property type="entry name" value="MethylDNA_cys_MeTrfase_DNAb"/>
</dbReference>
<dbReference type="EC" id="2.1.1.63" evidence="3"/>
<dbReference type="GO" id="GO:0006281">
    <property type="term" value="P:DNA repair"/>
    <property type="evidence" value="ECO:0007669"/>
    <property type="project" value="UniProtKB-KW"/>
</dbReference>
<dbReference type="Proteomes" id="UP001432059">
    <property type="component" value="Chromosome"/>
</dbReference>
<comment type="catalytic activity">
    <reaction evidence="1">
        <text>a 4-O-methyl-thymidine in DNA + L-cysteinyl-[protein] = a thymidine in DNA + S-methyl-L-cysteinyl-[protein]</text>
        <dbReference type="Rhea" id="RHEA:53428"/>
        <dbReference type="Rhea" id="RHEA-COMP:10131"/>
        <dbReference type="Rhea" id="RHEA-COMP:10132"/>
        <dbReference type="Rhea" id="RHEA-COMP:13555"/>
        <dbReference type="Rhea" id="RHEA-COMP:13556"/>
        <dbReference type="ChEBI" id="CHEBI:29950"/>
        <dbReference type="ChEBI" id="CHEBI:82612"/>
        <dbReference type="ChEBI" id="CHEBI:137386"/>
        <dbReference type="ChEBI" id="CHEBI:137387"/>
        <dbReference type="EC" id="2.1.1.63"/>
    </reaction>
</comment>
<evidence type="ECO:0000256" key="4">
    <source>
        <dbReference type="ARBA" id="ARBA00022603"/>
    </source>
</evidence>
<evidence type="ECO:0000313" key="11">
    <source>
        <dbReference type="EMBL" id="WOC50820.1"/>
    </source>
</evidence>
<keyword evidence="6" id="KW-0227">DNA damage</keyword>
<dbReference type="InterPro" id="IPR014048">
    <property type="entry name" value="MethylDNA_cys_MeTrfase_DNA-bd"/>
</dbReference>
<dbReference type="KEGG" id="bpor:BPO_0173"/>
<dbReference type="SUPFAM" id="SSF53155">
    <property type="entry name" value="Methylated DNA-protein cysteine methyltransferase domain"/>
    <property type="match status" value="1"/>
</dbReference>
<evidence type="ECO:0000256" key="6">
    <source>
        <dbReference type="ARBA" id="ARBA00022763"/>
    </source>
</evidence>
<proteinExistence type="inferred from homology"/>
<feature type="domain" description="Methylguanine DNA methyltransferase ribonuclease-like" evidence="10">
    <location>
        <begin position="22"/>
        <end position="94"/>
    </location>
</feature>
<sequence length="182" mass="20617">MRETIHKNNPEFEAEVCFKILVTPLGEMLAVSDGKGICLLEFPEKLKLEKELIDIAKTLKANFVERDSEELLLLDKELLEYFQGERKMFTVPLSFVGTTFQKSVWNTLLKIPYGSTWSYAQQTKDLGDMKKIRAVANANGQNKISILVPCHRVIGSNGKLVGYSGGVWRKQKLLELEKAIIL</sequence>
<dbReference type="PANTHER" id="PTHR10815:SF5">
    <property type="entry name" value="METHYLATED-DNA--PROTEIN-CYSTEINE METHYLTRANSFERASE"/>
    <property type="match status" value="1"/>
</dbReference>
<dbReference type="InterPro" id="IPR008332">
    <property type="entry name" value="MethylG_MeTrfase_N"/>
</dbReference>
<keyword evidence="5" id="KW-0808">Transferase</keyword>
<accession>A0AAU0EYY3</accession>
<dbReference type="InterPro" id="IPR036388">
    <property type="entry name" value="WH-like_DNA-bd_sf"/>
</dbReference>
<dbReference type="NCBIfam" id="TIGR00589">
    <property type="entry name" value="ogt"/>
    <property type="match status" value="1"/>
</dbReference>
<dbReference type="RefSeq" id="WP_327984528.1">
    <property type="nucleotide sequence ID" value="NZ_CP136426.1"/>
</dbReference>
<evidence type="ECO:0000259" key="10">
    <source>
        <dbReference type="Pfam" id="PF02870"/>
    </source>
</evidence>
<evidence type="ECO:0000256" key="8">
    <source>
        <dbReference type="ARBA" id="ARBA00049348"/>
    </source>
</evidence>
<gene>
    <name evidence="11" type="primary">ada</name>
    <name evidence="11" type="ORF">BPO_0173</name>
</gene>
<evidence type="ECO:0000256" key="7">
    <source>
        <dbReference type="ARBA" id="ARBA00023204"/>
    </source>
</evidence>
<dbReference type="Gene3D" id="3.30.160.70">
    <property type="entry name" value="Methylated DNA-protein cysteine methyltransferase domain"/>
    <property type="match status" value="1"/>
</dbReference>
<dbReference type="Pfam" id="PF02870">
    <property type="entry name" value="Methyltransf_1N"/>
    <property type="match status" value="1"/>
</dbReference>
<dbReference type="Pfam" id="PF01035">
    <property type="entry name" value="DNA_binding_1"/>
    <property type="match status" value="1"/>
</dbReference>
<evidence type="ECO:0000256" key="3">
    <source>
        <dbReference type="ARBA" id="ARBA00011918"/>
    </source>
</evidence>
<evidence type="ECO:0000256" key="2">
    <source>
        <dbReference type="ARBA" id="ARBA00008711"/>
    </source>
</evidence>
<dbReference type="AlphaFoldDB" id="A0AAU0EYY3"/>
<dbReference type="GO" id="GO:0003908">
    <property type="term" value="F:methylated-DNA-[protein]-cysteine S-methyltransferase activity"/>
    <property type="evidence" value="ECO:0007669"/>
    <property type="project" value="UniProtKB-EC"/>
</dbReference>
<keyword evidence="12" id="KW-1185">Reference proteome</keyword>
<dbReference type="InterPro" id="IPR001497">
    <property type="entry name" value="MethylDNA_cys_MeTrfase_AS"/>
</dbReference>
<keyword evidence="7" id="KW-0234">DNA repair</keyword>
<dbReference type="SUPFAM" id="SSF46767">
    <property type="entry name" value="Methylated DNA-protein cysteine methyltransferase, C-terminal domain"/>
    <property type="match status" value="1"/>
</dbReference>
<organism evidence="11 12">
    <name type="scientific">Bergeyella porcorum</name>
    <dbReference type="NCBI Taxonomy" id="1735111"/>
    <lineage>
        <taxon>Bacteria</taxon>
        <taxon>Pseudomonadati</taxon>
        <taxon>Bacteroidota</taxon>
        <taxon>Flavobacteriia</taxon>
        <taxon>Flavobacteriales</taxon>
        <taxon>Weeksellaceae</taxon>
        <taxon>Bergeyella</taxon>
    </lineage>
</organism>
<reference evidence="11" key="1">
    <citation type="submission" date="2023-10" db="EMBL/GenBank/DDBJ databases">
        <title>Characterization and whole genome sequencing of a novel strain of Bergeyella porcorum QD2021 isolated from pig.</title>
        <authorList>
            <person name="Liu G."/>
            <person name="Chen C."/>
            <person name="Han X."/>
        </authorList>
    </citation>
    <scope>NUCLEOTIDE SEQUENCE</scope>
    <source>
        <strain evidence="11">QD2021</strain>
    </source>
</reference>
<dbReference type="CDD" id="cd06445">
    <property type="entry name" value="ATase"/>
    <property type="match status" value="1"/>
</dbReference>
<dbReference type="FunFam" id="1.10.10.10:FF:000214">
    <property type="entry name" value="Methylated-DNA--protein-cysteine methyltransferase"/>
    <property type="match status" value="1"/>
</dbReference>
<protein>
    <recommendedName>
        <fullName evidence="3">methylated-DNA--[protein]-cysteine S-methyltransferase</fullName>
        <ecNumber evidence="3">2.1.1.63</ecNumber>
    </recommendedName>
</protein>
<evidence type="ECO:0000259" key="9">
    <source>
        <dbReference type="Pfam" id="PF01035"/>
    </source>
</evidence>
<dbReference type="Gene3D" id="1.10.10.10">
    <property type="entry name" value="Winged helix-like DNA-binding domain superfamily/Winged helix DNA-binding domain"/>
    <property type="match status" value="1"/>
</dbReference>
<name>A0AAU0EYY3_9FLAO</name>
<dbReference type="PROSITE" id="PS00374">
    <property type="entry name" value="MGMT"/>
    <property type="match status" value="1"/>
</dbReference>
<dbReference type="PANTHER" id="PTHR10815">
    <property type="entry name" value="METHYLATED-DNA--PROTEIN-CYSTEINE METHYLTRANSFERASE"/>
    <property type="match status" value="1"/>
</dbReference>
<evidence type="ECO:0000256" key="1">
    <source>
        <dbReference type="ARBA" id="ARBA00001286"/>
    </source>
</evidence>
<evidence type="ECO:0000256" key="5">
    <source>
        <dbReference type="ARBA" id="ARBA00022679"/>
    </source>
</evidence>
<evidence type="ECO:0000313" key="12">
    <source>
        <dbReference type="Proteomes" id="UP001432059"/>
    </source>
</evidence>
<comment type="catalytic activity">
    <reaction evidence="8">
        <text>a 6-O-methyl-2'-deoxyguanosine in DNA + L-cysteinyl-[protein] = S-methyl-L-cysteinyl-[protein] + a 2'-deoxyguanosine in DNA</text>
        <dbReference type="Rhea" id="RHEA:24000"/>
        <dbReference type="Rhea" id="RHEA-COMP:10131"/>
        <dbReference type="Rhea" id="RHEA-COMP:10132"/>
        <dbReference type="Rhea" id="RHEA-COMP:11367"/>
        <dbReference type="Rhea" id="RHEA-COMP:11368"/>
        <dbReference type="ChEBI" id="CHEBI:29950"/>
        <dbReference type="ChEBI" id="CHEBI:82612"/>
        <dbReference type="ChEBI" id="CHEBI:85445"/>
        <dbReference type="ChEBI" id="CHEBI:85448"/>
        <dbReference type="EC" id="2.1.1.63"/>
    </reaction>
</comment>
<dbReference type="EMBL" id="CP136426">
    <property type="protein sequence ID" value="WOC50820.1"/>
    <property type="molecule type" value="Genomic_DNA"/>
</dbReference>